<evidence type="ECO:0000256" key="6">
    <source>
        <dbReference type="ARBA" id="ARBA00023136"/>
    </source>
</evidence>
<keyword evidence="11" id="KW-1185">Reference proteome</keyword>
<evidence type="ECO:0000313" key="10">
    <source>
        <dbReference type="EMBL" id="WNQ11213.1"/>
    </source>
</evidence>
<evidence type="ECO:0000259" key="9">
    <source>
        <dbReference type="PROSITE" id="PS50885"/>
    </source>
</evidence>
<dbReference type="AlphaFoldDB" id="A0AA96LDH3"/>
<keyword evidence="6 8" id="KW-0472">Membrane</keyword>
<dbReference type="PROSITE" id="PS50885">
    <property type="entry name" value="HAMP"/>
    <property type="match status" value="1"/>
</dbReference>
<sequence>MGSILYRYRIDYVFFISFGVFITVLLALITWISYTLSAREQATSTSYYQQGMLLELNKQLTAQMRNVEQSSLAVSLNSAFVDYLTLKGDYYTRNKARDTLAKDYLTPLVNSSPSIQSLQVYVDSPTLTDRQADVQFLPLASIREEPWYAAAERADSVWIGEREVSSAQGYDQALGFVRRINSKDGVNIGVLVINLKAKVLEDILNGNQANPSRLLFDTGGRLMLRTGRTAVPPGVYEQAEGGAGGPASDAGHRRISLPDHSSPATDALMVWSRSFPDGWTLVELTPWREITSASRKLAKTLAIVGGTAGLLALGFTLVLSRRFTRPIRELLQLMSGYALNRSVQTYPTRYHNEFGSLFGGYRKLVERIEELYASLELQYKAQREAEIRALQAMINPHFLYNTLDQLNWMAIEAGQDRISHVLELMGRMFRIGLSNGESFIPLEDELMHTECYLQIQQLKWGEGLHYSIDCPSELRALLVPKLTIQPFVENAVIHGFHGRRTGTVAIRVQEHPEGVRLTVTDDGRGLPDGWETKPRRKTGGYGIRNVKDRVKAMFGPPYGVELTARENGDGTEARILLPRLTRKPDEGGGDGHVENRSRR</sequence>
<evidence type="ECO:0000256" key="4">
    <source>
        <dbReference type="ARBA" id="ARBA00022679"/>
    </source>
</evidence>
<dbReference type="Gene3D" id="6.10.340.10">
    <property type="match status" value="1"/>
</dbReference>
<reference evidence="10 11" key="1">
    <citation type="submission" date="2022-02" db="EMBL/GenBank/DDBJ databases">
        <title>Paenibacillus sp. MBLB1776 Whole Genome Shotgun Sequencing.</title>
        <authorList>
            <person name="Hwang C.Y."/>
            <person name="Cho E.-S."/>
            <person name="Seo M.-J."/>
        </authorList>
    </citation>
    <scope>NUCLEOTIDE SEQUENCE [LARGE SCALE GENOMIC DNA]</scope>
    <source>
        <strain evidence="10 11">MBLB1776</strain>
    </source>
</reference>
<accession>A0AA96LDH3</accession>
<dbReference type="GO" id="GO:0000155">
    <property type="term" value="F:phosphorelay sensor kinase activity"/>
    <property type="evidence" value="ECO:0007669"/>
    <property type="project" value="InterPro"/>
</dbReference>
<feature type="region of interest" description="Disordered" evidence="7">
    <location>
        <begin position="520"/>
        <end position="541"/>
    </location>
</feature>
<dbReference type="GO" id="GO:0005886">
    <property type="term" value="C:plasma membrane"/>
    <property type="evidence" value="ECO:0007669"/>
    <property type="project" value="UniProtKB-SubCell"/>
</dbReference>
<feature type="region of interest" description="Disordered" evidence="7">
    <location>
        <begin position="575"/>
        <end position="599"/>
    </location>
</feature>
<keyword evidence="8" id="KW-0812">Transmembrane</keyword>
<evidence type="ECO:0000256" key="1">
    <source>
        <dbReference type="ARBA" id="ARBA00004651"/>
    </source>
</evidence>
<evidence type="ECO:0000256" key="8">
    <source>
        <dbReference type="SAM" id="Phobius"/>
    </source>
</evidence>
<keyword evidence="4" id="KW-0808">Transferase</keyword>
<evidence type="ECO:0000256" key="2">
    <source>
        <dbReference type="ARBA" id="ARBA00022475"/>
    </source>
</evidence>
<dbReference type="CDD" id="cd18773">
    <property type="entry name" value="PDC1_HK_sensor"/>
    <property type="match status" value="1"/>
</dbReference>
<dbReference type="EMBL" id="CP130318">
    <property type="protein sequence ID" value="WNQ11213.1"/>
    <property type="molecule type" value="Genomic_DNA"/>
</dbReference>
<dbReference type="Gene3D" id="3.30.565.10">
    <property type="entry name" value="Histidine kinase-like ATPase, C-terminal domain"/>
    <property type="match status" value="1"/>
</dbReference>
<organism evidence="10 11">
    <name type="scientific">Paenibacillus aurantius</name>
    <dbReference type="NCBI Taxonomy" id="2918900"/>
    <lineage>
        <taxon>Bacteria</taxon>
        <taxon>Bacillati</taxon>
        <taxon>Bacillota</taxon>
        <taxon>Bacilli</taxon>
        <taxon>Bacillales</taxon>
        <taxon>Paenibacillaceae</taxon>
        <taxon>Paenibacillus</taxon>
    </lineage>
</organism>
<dbReference type="KEGG" id="paun:MJA45_27035"/>
<dbReference type="PANTHER" id="PTHR34220">
    <property type="entry name" value="SENSOR HISTIDINE KINASE YPDA"/>
    <property type="match status" value="1"/>
</dbReference>
<dbReference type="SUPFAM" id="SSF55874">
    <property type="entry name" value="ATPase domain of HSP90 chaperone/DNA topoisomerase II/histidine kinase"/>
    <property type="match status" value="1"/>
</dbReference>
<keyword evidence="3" id="KW-0597">Phosphoprotein</keyword>
<dbReference type="SMART" id="SM00387">
    <property type="entry name" value="HATPase_c"/>
    <property type="match status" value="1"/>
</dbReference>
<evidence type="ECO:0000256" key="3">
    <source>
        <dbReference type="ARBA" id="ARBA00022553"/>
    </source>
</evidence>
<feature type="compositionally biased region" description="Basic and acidic residues" evidence="7">
    <location>
        <begin position="520"/>
        <end position="533"/>
    </location>
</feature>
<feature type="domain" description="HAMP" evidence="9">
    <location>
        <begin position="321"/>
        <end position="373"/>
    </location>
</feature>
<dbReference type="Pfam" id="PF06580">
    <property type="entry name" value="His_kinase"/>
    <property type="match status" value="1"/>
</dbReference>
<dbReference type="Pfam" id="PF02518">
    <property type="entry name" value="HATPase_c"/>
    <property type="match status" value="1"/>
</dbReference>
<dbReference type="RefSeq" id="WP_315604989.1">
    <property type="nucleotide sequence ID" value="NZ_CP130318.1"/>
</dbReference>
<dbReference type="Proteomes" id="UP001305702">
    <property type="component" value="Chromosome"/>
</dbReference>
<feature type="region of interest" description="Disordered" evidence="7">
    <location>
        <begin position="234"/>
        <end position="261"/>
    </location>
</feature>
<keyword evidence="2" id="KW-1003">Cell membrane</keyword>
<dbReference type="InterPro" id="IPR050640">
    <property type="entry name" value="Bact_2-comp_sensor_kinase"/>
</dbReference>
<dbReference type="InterPro" id="IPR003660">
    <property type="entry name" value="HAMP_dom"/>
</dbReference>
<dbReference type="InterPro" id="IPR010559">
    <property type="entry name" value="Sig_transdc_His_kin_internal"/>
</dbReference>
<keyword evidence="5 10" id="KW-0418">Kinase</keyword>
<evidence type="ECO:0000256" key="5">
    <source>
        <dbReference type="ARBA" id="ARBA00022777"/>
    </source>
</evidence>
<dbReference type="PANTHER" id="PTHR34220:SF7">
    <property type="entry name" value="SENSOR HISTIDINE KINASE YPDA"/>
    <property type="match status" value="1"/>
</dbReference>
<gene>
    <name evidence="10" type="ORF">MJA45_27035</name>
</gene>
<dbReference type="InterPro" id="IPR003594">
    <property type="entry name" value="HATPase_dom"/>
</dbReference>
<protein>
    <submittedName>
        <fullName evidence="10">Histidine kinase</fullName>
    </submittedName>
</protein>
<evidence type="ECO:0000313" key="11">
    <source>
        <dbReference type="Proteomes" id="UP001305702"/>
    </source>
</evidence>
<dbReference type="InterPro" id="IPR036890">
    <property type="entry name" value="HATPase_C_sf"/>
</dbReference>
<proteinExistence type="predicted"/>
<name>A0AA96LDH3_9BACL</name>
<comment type="subcellular location">
    <subcellularLocation>
        <location evidence="1">Cell membrane</location>
        <topology evidence="1">Multi-pass membrane protein</topology>
    </subcellularLocation>
</comment>
<feature type="compositionally biased region" description="Basic and acidic residues" evidence="7">
    <location>
        <begin position="582"/>
        <end position="599"/>
    </location>
</feature>
<evidence type="ECO:0000256" key="7">
    <source>
        <dbReference type="SAM" id="MobiDB-lite"/>
    </source>
</evidence>
<keyword evidence="8" id="KW-1133">Transmembrane helix</keyword>
<feature type="transmembrane region" description="Helical" evidence="8">
    <location>
        <begin position="12"/>
        <end position="34"/>
    </location>
</feature>